<evidence type="ECO:0000313" key="1">
    <source>
        <dbReference type="EMBL" id="KGJ66502.1"/>
    </source>
</evidence>
<dbReference type="AlphaFoldDB" id="A0A837CBH7"/>
<dbReference type="EMBL" id="ADOU02000005">
    <property type="protein sequence ID" value="KGJ66502.1"/>
    <property type="molecule type" value="Genomic_DNA"/>
</dbReference>
<accession>A0A837CBH7</accession>
<evidence type="ECO:0000313" key="2">
    <source>
        <dbReference type="Proteomes" id="UP000024900"/>
    </source>
</evidence>
<proteinExistence type="predicted"/>
<protein>
    <submittedName>
        <fullName evidence="1">Uncharacterized protein</fullName>
    </submittedName>
</protein>
<sequence length="162" mass="18020">MRPKAAVQKLVTGIINVLIDDPNSDCVRQDVIGSMLTIWVSLNDHLVVGQRLSVMLDGRPGEAELPRQRRRRRLWRACHAVVMDSIAELVPRARMGDHHQVWQLGNNRNPRRTKGKMAIAPKARATGLPVATLDLAAAAQAKTDAQFLLKLARACKPWLRVG</sequence>
<organism evidence="1 2">
    <name type="scientific">Bradyrhizobium diazoefficiens SEMIA 5080</name>
    <dbReference type="NCBI Taxonomy" id="754504"/>
    <lineage>
        <taxon>Bacteria</taxon>
        <taxon>Pseudomonadati</taxon>
        <taxon>Pseudomonadota</taxon>
        <taxon>Alphaproteobacteria</taxon>
        <taxon>Hyphomicrobiales</taxon>
        <taxon>Nitrobacteraceae</taxon>
        <taxon>Bradyrhizobium</taxon>
    </lineage>
</organism>
<name>A0A837CBH7_9BRAD</name>
<comment type="caution">
    <text evidence="1">The sequence shown here is derived from an EMBL/GenBank/DDBJ whole genome shotgun (WGS) entry which is preliminary data.</text>
</comment>
<dbReference type="Proteomes" id="UP000024900">
    <property type="component" value="Unassembled WGS sequence"/>
</dbReference>
<gene>
    <name evidence="1" type="ORF">BJA5080_03122</name>
</gene>
<reference evidence="1 2" key="1">
    <citation type="journal article" date="2014" name="BMC Genomics">
        <title>Comparative genomics of Bradyrhizobium japonicum CPAC 15 and Bradyrhizobium diazoefficiens CPAC 7: elite model strains for understanding symbiotic performance with soybean.</title>
        <authorList>
            <person name="Siqueira A.F."/>
            <person name="Ormeno-Orrillo E."/>
            <person name="Souza R.C."/>
            <person name="Rodrigues E.P."/>
            <person name="Almeida L.G."/>
            <person name="Barcellos F.G."/>
            <person name="Batista J.S."/>
            <person name="Nakatami A.S."/>
            <person name="Martinez-Romero E."/>
            <person name="Vasconcelos A.T."/>
            <person name="Hungria M."/>
        </authorList>
    </citation>
    <scope>NUCLEOTIDE SEQUENCE [LARGE SCALE GENOMIC DNA]</scope>
    <source>
        <strain evidence="1 2">SEMIA 5080</strain>
    </source>
</reference>